<evidence type="ECO:0000256" key="7">
    <source>
        <dbReference type="ARBA" id="ARBA00022723"/>
    </source>
</evidence>
<keyword evidence="7" id="KW-0479">Metal-binding</keyword>
<keyword evidence="10" id="KW-0653">Protein transport</keyword>
<comment type="similarity">
    <text evidence="3 15">Belongs to the pex2/pex10/pex12 family.</text>
</comment>
<evidence type="ECO:0000256" key="14">
    <source>
        <dbReference type="ARBA" id="ARBA00029692"/>
    </source>
</evidence>
<comment type="function">
    <text evidence="15">Component of a retrotranslocation channel required for peroxisome organization by mediating export of the PEX5 receptor from peroxisomes to the cytosol, thereby promoting PEX5 recycling.</text>
</comment>
<evidence type="ECO:0000256" key="4">
    <source>
        <dbReference type="ARBA" id="ARBA00018980"/>
    </source>
</evidence>
<keyword evidence="13 15" id="KW-0576">Peroxisome</keyword>
<reference evidence="17 18" key="1">
    <citation type="journal article" date="2017" name="Gigascience">
        <title>Draft genome of the honey bee ectoparasitic mite, Tropilaelaps mercedesae, is shaped by the parasitic life history.</title>
        <authorList>
            <person name="Dong X."/>
            <person name="Armstrong S.D."/>
            <person name="Xia D."/>
            <person name="Makepeace B.L."/>
            <person name="Darby A.C."/>
            <person name="Kadowaki T."/>
        </authorList>
    </citation>
    <scope>NUCLEOTIDE SEQUENCE [LARGE SCALE GENOMIC DNA]</scope>
    <source>
        <strain evidence="17">Wuxi-XJTLU</strain>
    </source>
</reference>
<keyword evidence="11" id="KW-1133">Transmembrane helix</keyword>
<evidence type="ECO:0000259" key="16">
    <source>
        <dbReference type="Pfam" id="PF04757"/>
    </source>
</evidence>
<evidence type="ECO:0000313" key="18">
    <source>
        <dbReference type="Proteomes" id="UP000192247"/>
    </source>
</evidence>
<dbReference type="GO" id="GO:0016558">
    <property type="term" value="P:protein import into peroxisome matrix"/>
    <property type="evidence" value="ECO:0007669"/>
    <property type="project" value="UniProtKB-UniRule"/>
</dbReference>
<evidence type="ECO:0000256" key="8">
    <source>
        <dbReference type="ARBA" id="ARBA00022771"/>
    </source>
</evidence>
<dbReference type="InterPro" id="IPR017375">
    <property type="entry name" value="PEX12"/>
</dbReference>
<dbReference type="GO" id="GO:1990429">
    <property type="term" value="C:peroxisomal importomer complex"/>
    <property type="evidence" value="ECO:0007669"/>
    <property type="project" value="TreeGrafter"/>
</dbReference>
<evidence type="ECO:0000256" key="15">
    <source>
        <dbReference type="PIRNR" id="PIRNR038074"/>
    </source>
</evidence>
<evidence type="ECO:0000256" key="1">
    <source>
        <dbReference type="ARBA" id="ARBA00004585"/>
    </source>
</evidence>
<evidence type="ECO:0000256" key="6">
    <source>
        <dbReference type="ARBA" id="ARBA00022692"/>
    </source>
</evidence>
<dbReference type="Pfam" id="PF04757">
    <property type="entry name" value="Pex2_Pex12"/>
    <property type="match status" value="1"/>
</dbReference>
<evidence type="ECO:0000256" key="9">
    <source>
        <dbReference type="ARBA" id="ARBA00022833"/>
    </source>
</evidence>
<dbReference type="FunCoup" id="A0A1V9XMR0">
    <property type="interactions" value="1217"/>
</dbReference>
<dbReference type="STRING" id="418985.A0A1V9XMR0"/>
<evidence type="ECO:0000313" key="17">
    <source>
        <dbReference type="EMBL" id="OQR74741.1"/>
    </source>
</evidence>
<dbReference type="Proteomes" id="UP000192247">
    <property type="component" value="Unassembled WGS sequence"/>
</dbReference>
<dbReference type="InterPro" id="IPR006845">
    <property type="entry name" value="Pex_N"/>
</dbReference>
<evidence type="ECO:0000256" key="2">
    <source>
        <dbReference type="ARBA" id="ARBA00004906"/>
    </source>
</evidence>
<dbReference type="AlphaFoldDB" id="A0A1V9XMR0"/>
<keyword evidence="5" id="KW-0813">Transport</keyword>
<dbReference type="EMBL" id="MNPL01007471">
    <property type="protein sequence ID" value="OQR74741.1"/>
    <property type="molecule type" value="Genomic_DNA"/>
</dbReference>
<name>A0A1V9XMR0_9ACAR</name>
<comment type="caution">
    <text evidence="17">The sequence shown here is derived from an EMBL/GenBank/DDBJ whole genome shotgun (WGS) entry which is preliminary data.</text>
</comment>
<organism evidence="17 18">
    <name type="scientific">Tropilaelaps mercedesae</name>
    <dbReference type="NCBI Taxonomy" id="418985"/>
    <lineage>
        <taxon>Eukaryota</taxon>
        <taxon>Metazoa</taxon>
        <taxon>Ecdysozoa</taxon>
        <taxon>Arthropoda</taxon>
        <taxon>Chelicerata</taxon>
        <taxon>Arachnida</taxon>
        <taxon>Acari</taxon>
        <taxon>Parasitiformes</taxon>
        <taxon>Mesostigmata</taxon>
        <taxon>Gamasina</taxon>
        <taxon>Dermanyssoidea</taxon>
        <taxon>Laelapidae</taxon>
        <taxon>Tropilaelaps</taxon>
    </lineage>
</organism>
<dbReference type="PIRSF" id="PIRSF038074">
    <property type="entry name" value="Peroxisome_assembly_p12"/>
    <property type="match status" value="1"/>
</dbReference>
<keyword evidence="18" id="KW-1185">Reference proteome</keyword>
<dbReference type="GO" id="GO:0004842">
    <property type="term" value="F:ubiquitin-protein transferase activity"/>
    <property type="evidence" value="ECO:0007669"/>
    <property type="project" value="TreeGrafter"/>
</dbReference>
<dbReference type="PANTHER" id="PTHR12888">
    <property type="entry name" value="PEROXISOME ASSEMBLY PROTEIN 12 PEROXIN-12"/>
    <property type="match status" value="1"/>
</dbReference>
<keyword evidence="12 15" id="KW-0472">Membrane</keyword>
<evidence type="ECO:0000256" key="5">
    <source>
        <dbReference type="ARBA" id="ARBA00022448"/>
    </source>
</evidence>
<dbReference type="PANTHER" id="PTHR12888:SF0">
    <property type="entry name" value="PEROXISOME ASSEMBLY PROTEIN 12"/>
    <property type="match status" value="1"/>
</dbReference>
<evidence type="ECO:0000256" key="3">
    <source>
        <dbReference type="ARBA" id="ARBA00008704"/>
    </source>
</evidence>
<dbReference type="Gene3D" id="3.30.40.10">
    <property type="entry name" value="Zinc/RING finger domain, C3HC4 (zinc finger)"/>
    <property type="match status" value="1"/>
</dbReference>
<gene>
    <name evidence="17" type="ORF">BIW11_08874</name>
</gene>
<dbReference type="SUPFAM" id="SSF57850">
    <property type="entry name" value="RING/U-box"/>
    <property type="match status" value="1"/>
</dbReference>
<comment type="subcellular location">
    <subcellularLocation>
        <location evidence="1">Peroxisome membrane</location>
        <topology evidence="1">Multi-pass membrane protein</topology>
    </subcellularLocation>
</comment>
<dbReference type="OrthoDB" id="107372at2759"/>
<dbReference type="GO" id="GO:0006513">
    <property type="term" value="P:protein monoubiquitination"/>
    <property type="evidence" value="ECO:0007669"/>
    <property type="project" value="TreeGrafter"/>
</dbReference>
<evidence type="ECO:0000256" key="13">
    <source>
        <dbReference type="ARBA" id="ARBA00023140"/>
    </source>
</evidence>
<sequence>MSSQYGAHLSYGAAVRPSVFEVLAQENLALGLRTALKYVAHFGAQNQPAKWGFLYKYADEIILALEFLMQYHHLKKYNASFAERFYGLAREGKVKLARCLLLLSLLPYLRSKLEQLYQDWKLQAAEHVRSRNERPRNFYIRIYPYLHFFFEGSYFALSLLYALGKSNYHSIPLFLSGTSLEYFNRERHQRRVSLLSAEKSSWYLTPLLITGRTLSRAADHATTVLMTGAFLLQFLEWWYQNSDLSPLHRGTVVPPSPTRRFGDKDDWLGLGDRSLPKGICPLCKEAVVNETVLATSGLAFCYSCILKHLLEHNSCPVTGYPTSVEALIQVYK</sequence>
<keyword evidence="6" id="KW-0812">Transmembrane</keyword>
<dbReference type="CDD" id="cd16451">
    <property type="entry name" value="mRING_PEX12"/>
    <property type="match status" value="1"/>
</dbReference>
<keyword evidence="8" id="KW-0863">Zinc-finger</keyword>
<evidence type="ECO:0000256" key="12">
    <source>
        <dbReference type="ARBA" id="ARBA00023136"/>
    </source>
</evidence>
<proteinExistence type="inferred from homology"/>
<evidence type="ECO:0000256" key="11">
    <source>
        <dbReference type="ARBA" id="ARBA00022989"/>
    </source>
</evidence>
<dbReference type="InterPro" id="IPR013083">
    <property type="entry name" value="Znf_RING/FYVE/PHD"/>
</dbReference>
<feature type="domain" description="Pex N-terminal" evidence="16">
    <location>
        <begin position="28"/>
        <end position="240"/>
    </location>
</feature>
<accession>A0A1V9XMR0</accession>
<dbReference type="GO" id="GO:0008270">
    <property type="term" value="F:zinc ion binding"/>
    <property type="evidence" value="ECO:0007669"/>
    <property type="project" value="UniProtKB-KW"/>
</dbReference>
<keyword evidence="9" id="KW-0862">Zinc</keyword>
<evidence type="ECO:0000256" key="10">
    <source>
        <dbReference type="ARBA" id="ARBA00022927"/>
    </source>
</evidence>
<comment type="pathway">
    <text evidence="2">Protein modification; protein ubiquitination.</text>
</comment>
<dbReference type="GO" id="GO:0005778">
    <property type="term" value="C:peroxisomal membrane"/>
    <property type="evidence" value="ECO:0007669"/>
    <property type="project" value="UniProtKB-SubCell"/>
</dbReference>
<dbReference type="InParanoid" id="A0A1V9XMR0"/>
<protein>
    <recommendedName>
        <fullName evidence="4 15">Peroxisome assembly protein 12</fullName>
    </recommendedName>
    <alternativeName>
        <fullName evidence="14 15">Peroxin-12</fullName>
    </alternativeName>
</protein>